<dbReference type="RefSeq" id="WP_408129855.1">
    <property type="nucleotide sequence ID" value="NZ_JAQQDH010000004.1"/>
</dbReference>
<dbReference type="InterPro" id="IPR001296">
    <property type="entry name" value="Glyco_trans_1"/>
</dbReference>
<evidence type="ECO:0000313" key="4">
    <source>
        <dbReference type="Proteomes" id="UP001629288"/>
    </source>
</evidence>
<feature type="domain" description="Glycosyltransferase subfamily 4-like N-terminal" evidence="2">
    <location>
        <begin position="22"/>
        <end position="119"/>
    </location>
</feature>
<dbReference type="InterPro" id="IPR028098">
    <property type="entry name" value="Glyco_trans_4-like_N"/>
</dbReference>
<dbReference type="Pfam" id="PF13439">
    <property type="entry name" value="Glyco_transf_4"/>
    <property type="match status" value="1"/>
</dbReference>
<dbReference type="Pfam" id="PF00534">
    <property type="entry name" value="Glycos_transf_1"/>
    <property type="match status" value="1"/>
</dbReference>
<sequence length="361" mass="39864">MRIAQVAPLYECVPPFAYGATERVVSYLTEELVRRGHDVTLFATADSTTAARLVPICERGLWRDTTVWDTLTHHVRQLARVADLANEFDVVHFHGDPLHFPLARALPCKSLTTLHGQLLPVDHGPLFREFASAPLVSISNDQRKPVPSANWQATIYHGLPLDEFEFQPEPASYLLFLGRLMPGKRPDLAVEIARRAGLPLKMAGKIHPGEREYFAQQIEPLLEDSRDFTDYLGEVGGDLRRQLIANARALLFPVEWAEPFGMVMIEAMACGTPVIAFGRGAVPEVLTHGVNGFIVDNVEQAVSAVARIGEIDRAKCRRSFEERFTAARMAGDYLRVYENLLAGTPAPVPASDTGAGARLFG</sequence>
<dbReference type="PANTHER" id="PTHR12526">
    <property type="entry name" value="GLYCOSYLTRANSFERASE"/>
    <property type="match status" value="1"/>
</dbReference>
<dbReference type="CDD" id="cd03802">
    <property type="entry name" value="GT4_AviGT4-like"/>
    <property type="match status" value="1"/>
</dbReference>
<dbReference type="EMBL" id="JAQQDH010000004">
    <property type="protein sequence ID" value="MFM0445014.1"/>
    <property type="molecule type" value="Genomic_DNA"/>
</dbReference>
<dbReference type="Gene3D" id="3.40.50.2000">
    <property type="entry name" value="Glycogen Phosphorylase B"/>
    <property type="match status" value="2"/>
</dbReference>
<dbReference type="PANTHER" id="PTHR12526:SF595">
    <property type="entry name" value="BLL5217 PROTEIN"/>
    <property type="match status" value="1"/>
</dbReference>
<keyword evidence="4" id="KW-1185">Reference proteome</keyword>
<proteinExistence type="predicted"/>
<reference evidence="3 4" key="1">
    <citation type="journal article" date="2024" name="Chem. Sci.">
        <title>Discovery of megapolipeptins by genome mining of a Burkholderiales bacteria collection.</title>
        <authorList>
            <person name="Paulo B.S."/>
            <person name="Recchia M.J.J."/>
            <person name="Lee S."/>
            <person name="Fergusson C.H."/>
            <person name="Romanowski S.B."/>
            <person name="Hernandez A."/>
            <person name="Krull N."/>
            <person name="Liu D.Y."/>
            <person name="Cavanagh H."/>
            <person name="Bos A."/>
            <person name="Gray C.A."/>
            <person name="Murphy B.T."/>
            <person name="Linington R.G."/>
            <person name="Eustaquio A.S."/>
        </authorList>
    </citation>
    <scope>NUCLEOTIDE SEQUENCE [LARGE SCALE GENOMIC DNA]</scope>
    <source>
        <strain evidence="3 4">RL17-379-BIB-C</strain>
    </source>
</reference>
<name>A0ABW9C2J1_9BURK</name>
<comment type="caution">
    <text evidence="3">The sequence shown here is derived from an EMBL/GenBank/DDBJ whole genome shotgun (WGS) entry which is preliminary data.</text>
</comment>
<accession>A0ABW9C2J1</accession>
<dbReference type="SUPFAM" id="SSF53756">
    <property type="entry name" value="UDP-Glycosyltransferase/glycogen phosphorylase"/>
    <property type="match status" value="1"/>
</dbReference>
<evidence type="ECO:0000259" key="1">
    <source>
        <dbReference type="Pfam" id="PF00534"/>
    </source>
</evidence>
<evidence type="ECO:0000313" key="3">
    <source>
        <dbReference type="EMBL" id="MFM0445014.1"/>
    </source>
</evidence>
<evidence type="ECO:0000259" key="2">
    <source>
        <dbReference type="Pfam" id="PF13439"/>
    </source>
</evidence>
<organism evidence="3 4">
    <name type="scientific">Paraburkholderia strydomiana</name>
    <dbReference type="NCBI Taxonomy" id="1245417"/>
    <lineage>
        <taxon>Bacteria</taxon>
        <taxon>Pseudomonadati</taxon>
        <taxon>Pseudomonadota</taxon>
        <taxon>Betaproteobacteria</taxon>
        <taxon>Burkholderiales</taxon>
        <taxon>Burkholderiaceae</taxon>
        <taxon>Paraburkholderia</taxon>
    </lineage>
</organism>
<dbReference type="Proteomes" id="UP001629288">
    <property type="component" value="Unassembled WGS sequence"/>
</dbReference>
<gene>
    <name evidence="3" type="ORF">PQR00_15605</name>
</gene>
<feature type="domain" description="Glycosyl transferase family 1" evidence="1">
    <location>
        <begin position="168"/>
        <end position="308"/>
    </location>
</feature>
<protein>
    <submittedName>
        <fullName evidence="3">Glycosyltransferase family 4 protein</fullName>
    </submittedName>
</protein>